<dbReference type="InterPro" id="IPR015793">
    <property type="entry name" value="Pyrv_Knase_brl"/>
</dbReference>
<dbReference type="PRINTS" id="PR01050">
    <property type="entry name" value="PYRUVTKNASE"/>
</dbReference>
<evidence type="ECO:0000256" key="17">
    <source>
        <dbReference type="ARBA" id="ARBA00023317"/>
    </source>
</evidence>
<dbReference type="AlphaFoldDB" id="A0A3P3U3I5"/>
<dbReference type="FunFam" id="3.40.1380.20:FF:000013">
    <property type="entry name" value="Pyruvate kinase"/>
    <property type="match status" value="1"/>
</dbReference>
<dbReference type="Proteomes" id="UP000267017">
    <property type="component" value="Unassembled WGS sequence"/>
</dbReference>
<keyword evidence="9 20" id="KW-0808">Transferase</keyword>
<dbReference type="NCBIfam" id="NF004491">
    <property type="entry name" value="PRK05826.1"/>
    <property type="match status" value="1"/>
</dbReference>
<dbReference type="EMBL" id="RRCN01000001">
    <property type="protein sequence ID" value="RRJ64704.1"/>
    <property type="molecule type" value="Genomic_DNA"/>
</dbReference>
<sequence length="473" mass="51001">MRKTKIVCTIGPSSESLENIKKLIMAGMNVARLNFSHGDFEEHGGRIKTIRQASAELGKSIAILLDTKGPEIRTGKLKEEPIELVQDEFITLTTEEILGDKNRLSITYKELPGDVEAGSTILIDDGLIGLTVVDIQGTEIKCRIVNGGTIKSKKGVNVPGVNISLPGITEKDANDIKFGIEQGIDFIAASFVRKASDVLEIRQLLEKHNAAHIQIISKIENQQGVDNLDEILEVSDGLMVARGDLGVEIPAEDVPLVQKRMIEKCNRVGKPVITATQMLDSMQRNPRPTRAEASDVANAIFDGTDAIMLSGETAAGKYPVESVLTMARIAEKAESGLEYREIFIKQSNAQQTTVTEAISQAVANSALELNAKAIITSTETGYTARMVSKYRPKAPIIAVTTEDQTLRRLALNWGVTPVKGAVASSTDEMFDKAMKGGLDSGVVKEGDLVVITAGVPLGRSGSTNLIKIGQIRK</sequence>
<accession>A0A3P3U3I5</accession>
<keyword evidence="15" id="KW-0630">Potassium</keyword>
<dbReference type="NCBIfam" id="TIGR01064">
    <property type="entry name" value="pyruv_kin"/>
    <property type="match status" value="1"/>
</dbReference>
<evidence type="ECO:0000256" key="1">
    <source>
        <dbReference type="ARBA" id="ARBA00001946"/>
    </source>
</evidence>
<dbReference type="NCBIfam" id="NF004978">
    <property type="entry name" value="PRK06354.1"/>
    <property type="match status" value="1"/>
</dbReference>
<keyword evidence="13" id="KW-0067">ATP-binding</keyword>
<evidence type="ECO:0000256" key="15">
    <source>
        <dbReference type="ARBA" id="ARBA00022958"/>
    </source>
</evidence>
<evidence type="ECO:0000256" key="16">
    <source>
        <dbReference type="ARBA" id="ARBA00023152"/>
    </source>
</evidence>
<dbReference type="InterPro" id="IPR001697">
    <property type="entry name" value="Pyr_Knase"/>
</dbReference>
<evidence type="ECO:0000256" key="5">
    <source>
        <dbReference type="ARBA" id="ARBA00008663"/>
    </source>
</evidence>
<dbReference type="Gene3D" id="2.40.33.10">
    <property type="entry name" value="PK beta-barrel domain-like"/>
    <property type="match status" value="1"/>
</dbReference>
<dbReference type="UniPathway" id="UPA00109">
    <property type="reaction ID" value="UER00188"/>
</dbReference>
<evidence type="ECO:0000259" key="22">
    <source>
        <dbReference type="Pfam" id="PF02887"/>
    </source>
</evidence>
<dbReference type="GO" id="GO:0000287">
    <property type="term" value="F:magnesium ion binding"/>
    <property type="evidence" value="ECO:0007669"/>
    <property type="project" value="UniProtKB-UniRule"/>
</dbReference>
<dbReference type="Pfam" id="PF00224">
    <property type="entry name" value="PK"/>
    <property type="match status" value="1"/>
</dbReference>
<evidence type="ECO:0000256" key="13">
    <source>
        <dbReference type="ARBA" id="ARBA00022840"/>
    </source>
</evidence>
<dbReference type="FunFam" id="2.40.33.10:FF:000001">
    <property type="entry name" value="Pyruvate kinase"/>
    <property type="match status" value="1"/>
</dbReference>
<dbReference type="SUPFAM" id="SSF52935">
    <property type="entry name" value="PK C-terminal domain-like"/>
    <property type="match status" value="1"/>
</dbReference>
<evidence type="ECO:0000256" key="12">
    <source>
        <dbReference type="ARBA" id="ARBA00022777"/>
    </source>
</evidence>
<evidence type="ECO:0000256" key="8">
    <source>
        <dbReference type="ARBA" id="ARBA00018587"/>
    </source>
</evidence>
<evidence type="ECO:0000313" key="24">
    <source>
        <dbReference type="Proteomes" id="UP000267017"/>
    </source>
</evidence>
<evidence type="ECO:0000256" key="9">
    <source>
        <dbReference type="ARBA" id="ARBA00022679"/>
    </source>
</evidence>
<dbReference type="CDD" id="cd00288">
    <property type="entry name" value="Pyruvate_Kinase"/>
    <property type="match status" value="1"/>
</dbReference>
<organism evidence="23 24">
    <name type="scientific">Paenibacillus oralis</name>
    <dbReference type="NCBI Taxonomy" id="2490856"/>
    <lineage>
        <taxon>Bacteria</taxon>
        <taxon>Bacillati</taxon>
        <taxon>Bacillota</taxon>
        <taxon>Bacilli</taxon>
        <taxon>Bacillales</taxon>
        <taxon>Paenibacillaceae</taxon>
        <taxon>Paenibacillus</taxon>
    </lineage>
</organism>
<evidence type="ECO:0000256" key="2">
    <source>
        <dbReference type="ARBA" id="ARBA00001958"/>
    </source>
</evidence>
<dbReference type="InterPro" id="IPR015806">
    <property type="entry name" value="Pyrv_Knase_insert_dom_sf"/>
</dbReference>
<evidence type="ECO:0000256" key="7">
    <source>
        <dbReference type="ARBA" id="ARBA00012142"/>
    </source>
</evidence>
<dbReference type="Gene3D" id="3.40.1380.20">
    <property type="entry name" value="Pyruvate kinase, C-terminal domain"/>
    <property type="match status" value="1"/>
</dbReference>
<dbReference type="GO" id="GO:0004743">
    <property type="term" value="F:pyruvate kinase activity"/>
    <property type="evidence" value="ECO:0007669"/>
    <property type="project" value="UniProtKB-UniRule"/>
</dbReference>
<dbReference type="PANTHER" id="PTHR11817">
    <property type="entry name" value="PYRUVATE KINASE"/>
    <property type="match status" value="1"/>
</dbReference>
<proteinExistence type="inferred from homology"/>
<evidence type="ECO:0000313" key="23">
    <source>
        <dbReference type="EMBL" id="RRJ64704.1"/>
    </source>
</evidence>
<dbReference type="EC" id="2.7.1.40" evidence="7 19"/>
<comment type="caution">
    <text evidence="23">The sequence shown here is derived from an EMBL/GenBank/DDBJ whole genome shotgun (WGS) entry which is preliminary data.</text>
</comment>
<comment type="subunit">
    <text evidence="6">Homotetramer.</text>
</comment>
<reference evidence="23 24" key="1">
    <citation type="submission" date="2018-11" db="EMBL/GenBank/DDBJ databases">
        <title>Genome sequencing of Paenibacillus sp. KCOM 3021 (= ChDC PVNT-B20).</title>
        <authorList>
            <person name="Kook J.-K."/>
            <person name="Park S.-N."/>
            <person name="Lim Y.K."/>
        </authorList>
    </citation>
    <scope>NUCLEOTIDE SEQUENCE [LARGE SCALE GENOMIC DNA]</scope>
    <source>
        <strain evidence="23 24">KCOM 3021</strain>
    </source>
</reference>
<evidence type="ECO:0000256" key="6">
    <source>
        <dbReference type="ARBA" id="ARBA00011881"/>
    </source>
</evidence>
<evidence type="ECO:0000256" key="20">
    <source>
        <dbReference type="RuleBase" id="RU000504"/>
    </source>
</evidence>
<dbReference type="OrthoDB" id="9812123at2"/>
<dbReference type="Gene3D" id="3.20.20.60">
    <property type="entry name" value="Phosphoenolpyruvate-binding domains"/>
    <property type="match status" value="1"/>
</dbReference>
<dbReference type="GO" id="GO:0006950">
    <property type="term" value="P:response to stress"/>
    <property type="evidence" value="ECO:0007669"/>
    <property type="project" value="UniProtKB-ARBA"/>
</dbReference>
<evidence type="ECO:0000259" key="21">
    <source>
        <dbReference type="Pfam" id="PF00224"/>
    </source>
</evidence>
<evidence type="ECO:0000256" key="3">
    <source>
        <dbReference type="ARBA" id="ARBA00004997"/>
    </source>
</evidence>
<keyword evidence="16 20" id="KW-0324">Glycolysis</keyword>
<comment type="pathway">
    <text evidence="3 20">Carbohydrate degradation; glycolysis; pyruvate from D-glyceraldehyde 3-phosphate: step 5/5.</text>
</comment>
<evidence type="ECO:0000256" key="18">
    <source>
        <dbReference type="ARBA" id="ARBA00048152"/>
    </source>
</evidence>
<feature type="domain" description="Pyruvate kinase barrel" evidence="21">
    <location>
        <begin position="1"/>
        <end position="323"/>
    </location>
</feature>
<keyword evidence="24" id="KW-1185">Reference proteome</keyword>
<dbReference type="Pfam" id="PF02887">
    <property type="entry name" value="PK_C"/>
    <property type="match status" value="1"/>
</dbReference>
<dbReference type="InterPro" id="IPR011037">
    <property type="entry name" value="Pyrv_Knase-like_insert_dom_sf"/>
</dbReference>
<evidence type="ECO:0000256" key="10">
    <source>
        <dbReference type="ARBA" id="ARBA00022723"/>
    </source>
</evidence>
<keyword evidence="17 23" id="KW-0670">Pyruvate</keyword>
<protein>
    <recommendedName>
        <fullName evidence="8 19">Pyruvate kinase</fullName>
        <ecNumber evidence="7 19">2.7.1.40</ecNumber>
    </recommendedName>
</protein>
<comment type="cofactor">
    <cofactor evidence="2">
        <name>K(+)</name>
        <dbReference type="ChEBI" id="CHEBI:29103"/>
    </cofactor>
</comment>
<dbReference type="GO" id="GO:0016301">
    <property type="term" value="F:kinase activity"/>
    <property type="evidence" value="ECO:0007669"/>
    <property type="project" value="UniProtKB-KW"/>
</dbReference>
<keyword evidence="14 20" id="KW-0460">Magnesium</keyword>
<dbReference type="PROSITE" id="PS00110">
    <property type="entry name" value="PYRUVATE_KINASE"/>
    <property type="match status" value="1"/>
</dbReference>
<dbReference type="RefSeq" id="WP_128632506.1">
    <property type="nucleotide sequence ID" value="NZ_RRCN01000001.1"/>
</dbReference>
<dbReference type="InterPro" id="IPR015813">
    <property type="entry name" value="Pyrv/PenolPyrv_kinase-like_dom"/>
</dbReference>
<evidence type="ECO:0000256" key="14">
    <source>
        <dbReference type="ARBA" id="ARBA00022842"/>
    </source>
</evidence>
<keyword evidence="10" id="KW-0479">Metal-binding</keyword>
<name>A0A3P3U3I5_9BACL</name>
<dbReference type="GO" id="GO:0005524">
    <property type="term" value="F:ATP binding"/>
    <property type="evidence" value="ECO:0007669"/>
    <property type="project" value="UniProtKB-KW"/>
</dbReference>
<evidence type="ECO:0000256" key="11">
    <source>
        <dbReference type="ARBA" id="ARBA00022741"/>
    </source>
</evidence>
<evidence type="ECO:0000256" key="19">
    <source>
        <dbReference type="NCBIfam" id="TIGR01064"/>
    </source>
</evidence>
<dbReference type="GO" id="GO:0030955">
    <property type="term" value="F:potassium ion binding"/>
    <property type="evidence" value="ECO:0007669"/>
    <property type="project" value="UniProtKB-UniRule"/>
</dbReference>
<dbReference type="InterPro" id="IPR018209">
    <property type="entry name" value="Pyrv_Knase_AS"/>
</dbReference>
<keyword evidence="12 20" id="KW-0418">Kinase</keyword>
<comment type="catalytic activity">
    <reaction evidence="18 20">
        <text>pyruvate + ATP = phosphoenolpyruvate + ADP + H(+)</text>
        <dbReference type="Rhea" id="RHEA:18157"/>
        <dbReference type="ChEBI" id="CHEBI:15361"/>
        <dbReference type="ChEBI" id="CHEBI:15378"/>
        <dbReference type="ChEBI" id="CHEBI:30616"/>
        <dbReference type="ChEBI" id="CHEBI:58702"/>
        <dbReference type="ChEBI" id="CHEBI:456216"/>
        <dbReference type="EC" id="2.7.1.40"/>
    </reaction>
</comment>
<keyword evidence="11" id="KW-0547">Nucleotide-binding</keyword>
<comment type="similarity">
    <text evidence="4">In the C-terminal section; belongs to the PEP-utilizing enzyme family.</text>
</comment>
<dbReference type="FunFam" id="3.20.20.60:FF:000001">
    <property type="entry name" value="Pyruvate kinase"/>
    <property type="match status" value="1"/>
</dbReference>
<dbReference type="SUPFAM" id="SSF51621">
    <property type="entry name" value="Phosphoenolpyruvate/pyruvate domain"/>
    <property type="match status" value="1"/>
</dbReference>
<dbReference type="InterPro" id="IPR036918">
    <property type="entry name" value="Pyrv_Knase_C_sf"/>
</dbReference>
<comment type="similarity">
    <text evidence="5 20">Belongs to the pyruvate kinase family.</text>
</comment>
<gene>
    <name evidence="23" type="primary">pyk</name>
    <name evidence="23" type="ORF">EHV15_18585</name>
</gene>
<comment type="cofactor">
    <cofactor evidence="1">
        <name>Mg(2+)</name>
        <dbReference type="ChEBI" id="CHEBI:18420"/>
    </cofactor>
</comment>
<feature type="domain" description="Pyruvate kinase C-terminal" evidence="22">
    <location>
        <begin position="356"/>
        <end position="468"/>
    </location>
</feature>
<dbReference type="InterPro" id="IPR040442">
    <property type="entry name" value="Pyrv_kinase-like_dom_sf"/>
</dbReference>
<dbReference type="SUPFAM" id="SSF50800">
    <property type="entry name" value="PK beta-barrel domain-like"/>
    <property type="match status" value="1"/>
</dbReference>
<evidence type="ECO:0000256" key="4">
    <source>
        <dbReference type="ARBA" id="ARBA00006237"/>
    </source>
</evidence>
<dbReference type="InterPro" id="IPR015795">
    <property type="entry name" value="Pyrv_Knase_C"/>
</dbReference>